<sequence>AEIASNGAGCSDAGQQQLMYNKGIASLPLGNCHVENWADSGMADNSQQTDDTSTDIDTDDKNQ</sequence>
<proteinExistence type="predicted"/>
<keyword evidence="3" id="KW-1185">Reference proteome</keyword>
<dbReference type="Proteomes" id="UP000265520">
    <property type="component" value="Unassembled WGS sequence"/>
</dbReference>
<dbReference type="EMBL" id="LXQA011306152">
    <property type="protein sequence ID" value="MCI92630.1"/>
    <property type="molecule type" value="Genomic_DNA"/>
</dbReference>
<protein>
    <submittedName>
        <fullName evidence="2">Transcription factor PERIANTHIA-like</fullName>
    </submittedName>
</protein>
<organism evidence="2 3">
    <name type="scientific">Trifolium medium</name>
    <dbReference type="NCBI Taxonomy" id="97028"/>
    <lineage>
        <taxon>Eukaryota</taxon>
        <taxon>Viridiplantae</taxon>
        <taxon>Streptophyta</taxon>
        <taxon>Embryophyta</taxon>
        <taxon>Tracheophyta</taxon>
        <taxon>Spermatophyta</taxon>
        <taxon>Magnoliopsida</taxon>
        <taxon>eudicotyledons</taxon>
        <taxon>Gunneridae</taxon>
        <taxon>Pentapetalae</taxon>
        <taxon>rosids</taxon>
        <taxon>fabids</taxon>
        <taxon>Fabales</taxon>
        <taxon>Fabaceae</taxon>
        <taxon>Papilionoideae</taxon>
        <taxon>50 kb inversion clade</taxon>
        <taxon>NPAAA clade</taxon>
        <taxon>Hologalegina</taxon>
        <taxon>IRL clade</taxon>
        <taxon>Trifolieae</taxon>
        <taxon>Trifolium</taxon>
    </lineage>
</organism>
<reference evidence="2 3" key="1">
    <citation type="journal article" date="2018" name="Front. Plant Sci.">
        <title>Red Clover (Trifolium pratense) and Zigzag Clover (T. medium) - A Picture of Genomic Similarities and Differences.</title>
        <authorList>
            <person name="Dluhosova J."/>
            <person name="Istvanek J."/>
            <person name="Nedelnik J."/>
            <person name="Repkova J."/>
        </authorList>
    </citation>
    <scope>NUCLEOTIDE SEQUENCE [LARGE SCALE GENOMIC DNA]</scope>
    <source>
        <strain evidence="3">cv. 10/8</strain>
        <tissue evidence="2">Leaf</tissue>
    </source>
</reference>
<feature type="non-terminal residue" evidence="2">
    <location>
        <position position="1"/>
    </location>
</feature>
<evidence type="ECO:0000313" key="3">
    <source>
        <dbReference type="Proteomes" id="UP000265520"/>
    </source>
</evidence>
<feature type="region of interest" description="Disordered" evidence="1">
    <location>
        <begin position="36"/>
        <end position="63"/>
    </location>
</feature>
<accession>A0A392W1S9</accession>
<feature type="non-terminal residue" evidence="2">
    <location>
        <position position="63"/>
    </location>
</feature>
<evidence type="ECO:0000256" key="1">
    <source>
        <dbReference type="SAM" id="MobiDB-lite"/>
    </source>
</evidence>
<comment type="caution">
    <text evidence="2">The sequence shown here is derived from an EMBL/GenBank/DDBJ whole genome shotgun (WGS) entry which is preliminary data.</text>
</comment>
<feature type="compositionally biased region" description="Acidic residues" evidence="1">
    <location>
        <begin position="52"/>
        <end position="63"/>
    </location>
</feature>
<name>A0A392W1S9_9FABA</name>
<evidence type="ECO:0000313" key="2">
    <source>
        <dbReference type="EMBL" id="MCI92630.1"/>
    </source>
</evidence>
<dbReference type="AlphaFoldDB" id="A0A392W1S9"/>